<keyword evidence="1" id="KW-0732">Signal</keyword>
<feature type="chain" id="PRO_5005489566" evidence="1">
    <location>
        <begin position="19"/>
        <end position="46"/>
    </location>
</feature>
<feature type="non-terminal residue" evidence="2">
    <location>
        <position position="1"/>
    </location>
</feature>
<feature type="signal peptide" evidence="1">
    <location>
        <begin position="1"/>
        <end position="18"/>
    </location>
</feature>
<name>A0A0K2VLT5_LEPSM</name>
<evidence type="ECO:0000313" key="2">
    <source>
        <dbReference type="EMBL" id="CDW51066.1"/>
    </source>
</evidence>
<organism evidence="2">
    <name type="scientific">Lepeophtheirus salmonis</name>
    <name type="common">Salmon louse</name>
    <name type="synonym">Caligus salmonis</name>
    <dbReference type="NCBI Taxonomy" id="72036"/>
    <lineage>
        <taxon>Eukaryota</taxon>
        <taxon>Metazoa</taxon>
        <taxon>Ecdysozoa</taxon>
        <taxon>Arthropoda</taxon>
        <taxon>Crustacea</taxon>
        <taxon>Multicrustacea</taxon>
        <taxon>Hexanauplia</taxon>
        <taxon>Copepoda</taxon>
        <taxon>Siphonostomatoida</taxon>
        <taxon>Caligidae</taxon>
        <taxon>Lepeophtheirus</taxon>
    </lineage>
</organism>
<sequence>IILYILFHLFSYIYFCYDGSCTPPLLTRSTFNHVVLVYSNARIRAP</sequence>
<dbReference type="EMBL" id="HACA01033704">
    <property type="protein sequence ID" value="CDW51066.1"/>
    <property type="molecule type" value="Transcribed_RNA"/>
</dbReference>
<protein>
    <submittedName>
        <fullName evidence="2">Uncharacterized protein</fullName>
    </submittedName>
</protein>
<dbReference type="AlphaFoldDB" id="A0A0K2VLT5"/>
<accession>A0A0K2VLT5</accession>
<reference evidence="2" key="1">
    <citation type="submission" date="2014-05" db="EMBL/GenBank/DDBJ databases">
        <authorList>
            <person name="Chronopoulou M."/>
        </authorList>
    </citation>
    <scope>NUCLEOTIDE SEQUENCE</scope>
    <source>
        <tissue evidence="2">Whole organism</tissue>
    </source>
</reference>
<evidence type="ECO:0000256" key="1">
    <source>
        <dbReference type="SAM" id="SignalP"/>
    </source>
</evidence>
<proteinExistence type="predicted"/>